<sequence>MTFPEYIEKLAERHVDIRHNENNEIHFLSSEREKHTSIDSILHYPAVIIDRGSGFGYSGGPGTYQKERDYLLLILEHVSDTSDYVQIEHALDKCERLLDEVLNRILEDKKKMRQWLTFSLEDVEADYIVNNDNQLYGVAASIRLSIPYKAFNCHKKFL</sequence>
<dbReference type="EMBL" id="CP002352">
    <property type="protein sequence ID" value="ADV44381.1"/>
    <property type="molecule type" value="Genomic_DNA"/>
</dbReference>
<protein>
    <submittedName>
        <fullName evidence="1">Uncharacterized protein</fullName>
    </submittedName>
</protein>
<dbReference type="AlphaFoldDB" id="E6SUN6"/>
<dbReference type="eggNOG" id="ENOG50302HF">
    <property type="taxonomic scope" value="Bacteria"/>
</dbReference>
<keyword evidence="2" id="KW-1185">Reference proteome</keyword>
<dbReference type="PATRIC" id="fig|693979.3.peg.2531"/>
<reference evidence="1 2" key="2">
    <citation type="journal article" date="2011" name="Stand. Genomic Sci.">
        <title>Complete genome sequence of Bacteroides helcogenes type strain (P 36-108).</title>
        <authorList>
            <person name="Pati A."/>
            <person name="Gronow S."/>
            <person name="Zeytun A."/>
            <person name="Lapidus A."/>
            <person name="Nolan M."/>
            <person name="Hammon N."/>
            <person name="Deshpande S."/>
            <person name="Cheng J.F."/>
            <person name="Tapia R."/>
            <person name="Han C."/>
            <person name="Goodwin L."/>
            <person name="Pitluck S."/>
            <person name="Liolios K."/>
            <person name="Pagani I."/>
            <person name="Ivanova N."/>
            <person name="Mavromatis K."/>
            <person name="Chen A."/>
            <person name="Palaniappan K."/>
            <person name="Land M."/>
            <person name="Hauser L."/>
            <person name="Chang Y.J."/>
            <person name="Jeffries C.D."/>
            <person name="Detter J.C."/>
            <person name="Brambilla E."/>
            <person name="Rohde M."/>
            <person name="Goker M."/>
            <person name="Woyke T."/>
            <person name="Bristow J."/>
            <person name="Eisen J.A."/>
            <person name="Markowitz V."/>
            <person name="Hugenholtz P."/>
            <person name="Kyrpides N.C."/>
            <person name="Klenk H.P."/>
            <person name="Lucas S."/>
        </authorList>
    </citation>
    <scope>NUCLEOTIDE SEQUENCE [LARGE SCALE GENOMIC DNA]</scope>
    <source>
        <strain evidence="2">ATCC 35417 / DSM 20613 / JCM 6297 / CCUG 15421 / P 36-108</strain>
    </source>
</reference>
<evidence type="ECO:0000313" key="1">
    <source>
        <dbReference type="EMBL" id="ADV44381.1"/>
    </source>
</evidence>
<evidence type="ECO:0000313" key="2">
    <source>
        <dbReference type="Proteomes" id="UP000008630"/>
    </source>
</evidence>
<reference key="1">
    <citation type="submission" date="2010-11" db="EMBL/GenBank/DDBJ databases">
        <title>The complete genome of Bacteroides helcogenes P 36-108.</title>
        <authorList>
            <consortium name="US DOE Joint Genome Institute (JGI-PGF)"/>
            <person name="Lucas S."/>
            <person name="Copeland A."/>
            <person name="Lapidus A."/>
            <person name="Bruce D."/>
            <person name="Goodwin L."/>
            <person name="Pitluck S."/>
            <person name="Kyrpides N."/>
            <person name="Mavromatis K."/>
            <person name="Ivanova N."/>
            <person name="Zeytun A."/>
            <person name="Brettin T."/>
            <person name="Detter J.C."/>
            <person name="Tapia R."/>
            <person name="Han C."/>
            <person name="Land M."/>
            <person name="Hauser L."/>
            <person name="Markowitz V."/>
            <person name="Cheng J.-F."/>
            <person name="Hugenholtz P."/>
            <person name="Woyke T."/>
            <person name="Wu D."/>
            <person name="Gronow S."/>
            <person name="Wellnitz S."/>
            <person name="Brambilla E."/>
            <person name="Klenk H.-P."/>
            <person name="Eisen J.A."/>
        </authorList>
    </citation>
    <scope>NUCLEOTIDE SEQUENCE</scope>
    <source>
        <strain>P 36-108</strain>
    </source>
</reference>
<dbReference type="RefSeq" id="WP_013547971.1">
    <property type="nucleotide sequence ID" value="NC_014933.1"/>
</dbReference>
<dbReference type="OrthoDB" id="9908836at2"/>
<dbReference type="KEGG" id="bhl:Bache_2415"/>
<organism evidence="1 2">
    <name type="scientific">Bacteroides helcogenes (strain ATCC 35417 / DSM 20613 / JCM 6297 / CCUG 15421 / P 36-108)</name>
    <dbReference type="NCBI Taxonomy" id="693979"/>
    <lineage>
        <taxon>Bacteria</taxon>
        <taxon>Pseudomonadati</taxon>
        <taxon>Bacteroidota</taxon>
        <taxon>Bacteroidia</taxon>
        <taxon>Bacteroidales</taxon>
        <taxon>Bacteroidaceae</taxon>
        <taxon>Bacteroides</taxon>
    </lineage>
</organism>
<dbReference type="HOGENOM" id="CLU_1665949_0_0_10"/>
<accession>E6SUN6</accession>
<dbReference type="STRING" id="693979.Bache_2415"/>
<gene>
    <name evidence="1" type="ordered locus">Bache_2415</name>
</gene>
<dbReference type="Proteomes" id="UP000008630">
    <property type="component" value="Chromosome"/>
</dbReference>
<proteinExistence type="predicted"/>
<name>E6SUN6_BACT6</name>